<feature type="compositionally biased region" description="Basic residues" evidence="1">
    <location>
        <begin position="567"/>
        <end position="576"/>
    </location>
</feature>
<feature type="region of interest" description="Disordered" evidence="1">
    <location>
        <begin position="1"/>
        <end position="21"/>
    </location>
</feature>
<feature type="region of interest" description="Disordered" evidence="1">
    <location>
        <begin position="78"/>
        <end position="106"/>
    </location>
</feature>
<feature type="compositionally biased region" description="Polar residues" evidence="1">
    <location>
        <begin position="1"/>
        <end position="11"/>
    </location>
</feature>
<evidence type="ECO:0000313" key="3">
    <source>
        <dbReference type="Proteomes" id="UP001215598"/>
    </source>
</evidence>
<gene>
    <name evidence="2" type="ORF">B0H16DRAFT_1892065</name>
</gene>
<reference evidence="2" key="1">
    <citation type="submission" date="2023-03" db="EMBL/GenBank/DDBJ databases">
        <title>Massive genome expansion in bonnet fungi (Mycena s.s.) driven by repeated elements and novel gene families across ecological guilds.</title>
        <authorList>
            <consortium name="Lawrence Berkeley National Laboratory"/>
            <person name="Harder C.B."/>
            <person name="Miyauchi S."/>
            <person name="Viragh M."/>
            <person name="Kuo A."/>
            <person name="Thoen E."/>
            <person name="Andreopoulos B."/>
            <person name="Lu D."/>
            <person name="Skrede I."/>
            <person name="Drula E."/>
            <person name="Henrissat B."/>
            <person name="Morin E."/>
            <person name="Kohler A."/>
            <person name="Barry K."/>
            <person name="LaButti K."/>
            <person name="Morin E."/>
            <person name="Salamov A."/>
            <person name="Lipzen A."/>
            <person name="Mereny Z."/>
            <person name="Hegedus B."/>
            <person name="Baldrian P."/>
            <person name="Stursova M."/>
            <person name="Weitz H."/>
            <person name="Taylor A."/>
            <person name="Grigoriev I.V."/>
            <person name="Nagy L.G."/>
            <person name="Martin F."/>
            <person name="Kauserud H."/>
        </authorList>
    </citation>
    <scope>NUCLEOTIDE SEQUENCE</scope>
    <source>
        <strain evidence="2">CBHHK182m</strain>
    </source>
</reference>
<feature type="compositionally biased region" description="Acidic residues" evidence="1">
    <location>
        <begin position="182"/>
        <end position="193"/>
    </location>
</feature>
<evidence type="ECO:0000256" key="1">
    <source>
        <dbReference type="SAM" id="MobiDB-lite"/>
    </source>
</evidence>
<name>A0AAD7I602_9AGAR</name>
<evidence type="ECO:0000313" key="2">
    <source>
        <dbReference type="EMBL" id="KAJ7735903.1"/>
    </source>
</evidence>
<organism evidence="2 3">
    <name type="scientific">Mycena metata</name>
    <dbReference type="NCBI Taxonomy" id="1033252"/>
    <lineage>
        <taxon>Eukaryota</taxon>
        <taxon>Fungi</taxon>
        <taxon>Dikarya</taxon>
        <taxon>Basidiomycota</taxon>
        <taxon>Agaricomycotina</taxon>
        <taxon>Agaricomycetes</taxon>
        <taxon>Agaricomycetidae</taxon>
        <taxon>Agaricales</taxon>
        <taxon>Marasmiineae</taxon>
        <taxon>Mycenaceae</taxon>
        <taxon>Mycena</taxon>
    </lineage>
</organism>
<proteinExistence type="predicted"/>
<feature type="region of interest" description="Disordered" evidence="1">
    <location>
        <begin position="123"/>
        <end position="201"/>
    </location>
</feature>
<sequence>MSAAATPNPTETPVVFGGNPKNMRRPELRAVCLALHVEEKDLPKNNAALVSYIETALDNFPVTLRDDPRFTKLLAARKKTASARPSKANNSASKAAEDSADASGPAKGITGANLKLLEQGTTVDPPASFQKLGLNTKVPPDILREKSPDSPLTPTSADGKPAKSAKPANHGADTEEPAGYQDSEEEEEEEPEFVEEKPAATEPTTVVLRFLNPSDSEIPPEQVIVNDVKIIHTKAADGTMRHQAELTHLLPKAIQNSSPIKADLKGRFSRPGIGAGREADRLSVGTVAQHLDGSASTNPHLVLNTGNRVPLEPQGDIFECNLFFLPSSGNSLSLSGPLPALNLTGAGSDRPLDVANARHQASAAVAPVTLPPTQSLNEQTPHFLRFLFEYAESPNINKDRLVYAGQALDSNLEIVAYIKKFKSFRKGPQGGYHIPADFVAPPHITVAWQGLLNGNFTLVHVILSSGRTSTATRNNLRTFKAARELPPNSEIGQWVRAPRPARIDDDDEEEIMVLEGPPERSRFEGMKMAEFTRLVEVACEELVKPVAGPSTGKKRSHDSPKDGEEKKRKKHKRKQRRGSEDIDQDST</sequence>
<protein>
    <submittedName>
        <fullName evidence="2">Uncharacterized protein</fullName>
    </submittedName>
</protein>
<feature type="compositionally biased region" description="Basic and acidic residues" evidence="1">
    <location>
        <begin position="557"/>
        <end position="566"/>
    </location>
</feature>
<dbReference type="EMBL" id="JARKIB010000124">
    <property type="protein sequence ID" value="KAJ7735903.1"/>
    <property type="molecule type" value="Genomic_DNA"/>
</dbReference>
<accession>A0AAD7I602</accession>
<comment type="caution">
    <text evidence="2">The sequence shown here is derived from an EMBL/GenBank/DDBJ whole genome shotgun (WGS) entry which is preliminary data.</text>
</comment>
<keyword evidence="3" id="KW-1185">Reference proteome</keyword>
<dbReference type="AlphaFoldDB" id="A0AAD7I602"/>
<dbReference type="Proteomes" id="UP001215598">
    <property type="component" value="Unassembled WGS sequence"/>
</dbReference>
<feature type="region of interest" description="Disordered" evidence="1">
    <location>
        <begin position="542"/>
        <end position="587"/>
    </location>
</feature>
<feature type="compositionally biased region" description="Low complexity" evidence="1">
    <location>
        <begin position="82"/>
        <end position="94"/>
    </location>
</feature>